<sequence length="155" mass="17162">MDWPGEYGVRFCMANRSCWRSSIYLSVCLSVFGLNRIGHQGRSTNSRMAIGIQVSSEGVSNTPALSDRAHKGSSLCMHGAFLKTHRILGVLAAYLSSDLTKHSSLLCMWVVRRGLPTEDPFRRYREAPVAPFSIPDYNPDHACVPSTLSSRLPFA</sequence>
<reference evidence="1 2" key="1">
    <citation type="submission" date="2016-12" db="EMBL/GenBank/DDBJ databases">
        <title>The genomes of Aspergillus section Nigri reveals drivers in fungal speciation.</title>
        <authorList>
            <consortium name="DOE Joint Genome Institute"/>
            <person name="Vesth T.C."/>
            <person name="Nybo J."/>
            <person name="Theobald S."/>
            <person name="Brandl J."/>
            <person name="Frisvad J.C."/>
            <person name="Nielsen K.F."/>
            <person name="Lyhne E.K."/>
            <person name="Kogle M.E."/>
            <person name="Kuo A."/>
            <person name="Riley R."/>
            <person name="Clum A."/>
            <person name="Nolan M."/>
            <person name="Lipzen A."/>
            <person name="Salamov A."/>
            <person name="Henrissat B."/>
            <person name="Wiebenga A."/>
            <person name="De Vries R.P."/>
            <person name="Grigoriev I.V."/>
            <person name="Mortensen U.H."/>
            <person name="Andersen M.R."/>
            <person name="Baker S.E."/>
        </authorList>
    </citation>
    <scope>NUCLEOTIDE SEQUENCE [LARGE SCALE GENOMIC DNA]</scope>
    <source>
        <strain evidence="1 2">CBS 117.55</strain>
    </source>
</reference>
<gene>
    <name evidence="1" type="ORF">BO70DRAFT_167398</name>
</gene>
<name>A0A317V3X5_9EURO</name>
<dbReference type="GeneID" id="37060574"/>
<protein>
    <submittedName>
        <fullName evidence="1">Uncharacterized protein</fullName>
    </submittedName>
</protein>
<keyword evidence="2" id="KW-1185">Reference proteome</keyword>
<dbReference type="RefSeq" id="XP_025395008.1">
    <property type="nucleotide sequence ID" value="XM_025538337.1"/>
</dbReference>
<accession>A0A317V3X5</accession>
<evidence type="ECO:0000313" key="1">
    <source>
        <dbReference type="EMBL" id="PWY67502.1"/>
    </source>
</evidence>
<dbReference type="AlphaFoldDB" id="A0A317V3X5"/>
<dbReference type="Proteomes" id="UP000247233">
    <property type="component" value="Unassembled WGS sequence"/>
</dbReference>
<dbReference type="EMBL" id="MSFL01000040">
    <property type="protein sequence ID" value="PWY67502.1"/>
    <property type="molecule type" value="Genomic_DNA"/>
</dbReference>
<evidence type="ECO:0000313" key="2">
    <source>
        <dbReference type="Proteomes" id="UP000247233"/>
    </source>
</evidence>
<organism evidence="1 2">
    <name type="scientific">Aspergillus heteromorphus CBS 117.55</name>
    <dbReference type="NCBI Taxonomy" id="1448321"/>
    <lineage>
        <taxon>Eukaryota</taxon>
        <taxon>Fungi</taxon>
        <taxon>Dikarya</taxon>
        <taxon>Ascomycota</taxon>
        <taxon>Pezizomycotina</taxon>
        <taxon>Eurotiomycetes</taxon>
        <taxon>Eurotiomycetidae</taxon>
        <taxon>Eurotiales</taxon>
        <taxon>Aspergillaceae</taxon>
        <taxon>Aspergillus</taxon>
        <taxon>Aspergillus subgen. Circumdati</taxon>
    </lineage>
</organism>
<dbReference type="VEuPathDB" id="FungiDB:BO70DRAFT_167398"/>
<comment type="caution">
    <text evidence="1">The sequence shown here is derived from an EMBL/GenBank/DDBJ whole genome shotgun (WGS) entry which is preliminary data.</text>
</comment>
<proteinExistence type="predicted"/>